<keyword evidence="12" id="KW-0472">Membrane</keyword>
<comment type="subcellular location">
    <subcellularLocation>
        <location evidence="1">Membrane</location>
        <topology evidence="1">Single-pass type I membrane protein</topology>
    </subcellularLocation>
</comment>
<dbReference type="InterPro" id="IPR051173">
    <property type="entry name" value="Ca_channel_alpha-2/delta"/>
</dbReference>
<evidence type="ECO:0000256" key="10">
    <source>
        <dbReference type="ARBA" id="ARBA00022989"/>
    </source>
</evidence>
<name>A0A1W4WF52_AGRPL</name>
<dbReference type="AlphaFoldDB" id="A0A1W4WF52"/>
<evidence type="ECO:0000313" key="18">
    <source>
        <dbReference type="Proteomes" id="UP000192223"/>
    </source>
</evidence>
<feature type="signal peptide" evidence="16">
    <location>
        <begin position="1"/>
        <end position="26"/>
    </location>
</feature>
<dbReference type="Pfam" id="PF08473">
    <property type="entry name" value="VGCC_alpha2"/>
    <property type="match status" value="1"/>
</dbReference>
<dbReference type="FunCoup" id="A0A1W4WF52">
    <property type="interactions" value="91"/>
</dbReference>
<dbReference type="InterPro" id="IPR013680">
    <property type="entry name" value="VDCC_a2/dsu"/>
</dbReference>
<evidence type="ECO:0000256" key="15">
    <source>
        <dbReference type="ARBA" id="ARBA00023303"/>
    </source>
</evidence>
<evidence type="ECO:0000256" key="8">
    <source>
        <dbReference type="ARBA" id="ARBA00022837"/>
    </source>
</evidence>
<dbReference type="STRING" id="224129.A0A1W4WF52"/>
<evidence type="ECO:0000256" key="6">
    <source>
        <dbReference type="ARBA" id="ARBA00022723"/>
    </source>
</evidence>
<accession>A0A1W4WF52</accession>
<evidence type="ECO:0000256" key="5">
    <source>
        <dbReference type="ARBA" id="ARBA00022692"/>
    </source>
</evidence>
<dbReference type="GO" id="GO:0005245">
    <property type="term" value="F:voltage-gated calcium channel activity"/>
    <property type="evidence" value="ECO:0007669"/>
    <property type="project" value="TreeGrafter"/>
</dbReference>
<evidence type="ECO:0000256" key="12">
    <source>
        <dbReference type="ARBA" id="ARBA00023136"/>
    </source>
</evidence>
<keyword evidence="18" id="KW-1185">Reference proteome</keyword>
<keyword evidence="9" id="KW-0851">Voltage-gated channel</keyword>
<dbReference type="KEGG" id="apln:108735236"/>
<dbReference type="SUPFAM" id="SSF53300">
    <property type="entry name" value="vWA-like"/>
    <property type="match status" value="1"/>
</dbReference>
<reference evidence="19" key="1">
    <citation type="submission" date="2025-08" db="UniProtKB">
        <authorList>
            <consortium name="RefSeq"/>
        </authorList>
    </citation>
    <scope>IDENTIFICATION</scope>
    <source>
        <tissue evidence="19">Entire body</tissue>
    </source>
</reference>
<evidence type="ECO:0000256" key="7">
    <source>
        <dbReference type="ARBA" id="ARBA00022729"/>
    </source>
</evidence>
<dbReference type="CTD" id="34951"/>
<gene>
    <name evidence="19" type="primary">LOC108735236</name>
</gene>
<sequence length="1230" mass="142769">MKWFSCSFQLYLTLFCILFFLQKCSALTQGQLIGNWAQKIGIELWELAQLITNNTEIKRRFSRMGNPRSESYHLEDSSYLRASVEKKDPKSLLVEIVDNIARMMDRKMDAIRCISKKAEEAAEQFEFNTTSSNYTYYSSKYSSIEGEEPTELPESIQDNSFMYLPMAVNHDTHFYNLPVNTSFSAVHVPTNVYDRHEEPETFIKWSEVLDEVFRQNYKSDPALYWQYFGSSTGVMRHYPAMRWVNPHDQDLFDCRIRTWFIEAATCTKDVVILVDNSGSMAGVRKHIAAITVFKILETFSNNDYVNILNFSKTADYLVPCFKDMLAQATQENIQVFKQFMSTLDPCDKADLNIAMEKSFLLLEKYREQRGCVGNSSSCNQAIILITDGVAGNMSQLINKYNNFYNGSVIPVRIFVYLIGNEVTNEQEAKWMACNNRGYYSQVEALEQVSESVYEYIPVIARPLVLQGDDHPISWTHAYADMTFNSENTNIFEQYRLLTSVAVPAFDTKVNKQNDTRTADLLGVAATDIPIKDIEKLTLPYKIGVNAYSFIVSNNGYVLKHPDLRPLYKGVLKHNYNSIDLTEVEQLDNNKGPREPDSVLLSLRNSLVTGKEGQLHDVKVKYHYDDMRRVSREIFDYYFAPIKNTPFSIAIAIPDSYGNYSLEVGDEIRKNVGVKLTSFFKGSNWKIHPKWVYCKYHYLEGHEFDTPESELLHFLERMYDKNFKWGRQYEAANKKKHPEFNIYVEDLEGTECGRKTLQDDDYYCDKDLVQRLIFDARNTLIEFEEPWKFKEEIDKFLFMRFNATLRFVATMSGLTRWEYIFGEKDNSSEFEFGDIHPQAIDEIWYKEAVLQHKHDPDSFVYSVPLEKYTGDSLVTGSYAIFPKVGKIETPASVVGFQFSHSHLHQRFFNITENTLDVSYFSIQGNFPKLLNAYFLKCGSGCEPCGELLDCYIIDSSGYIVIAKDKKMTSKFFGEVEGAVMDSMLTQGIFEKVTVYDLQAICTFNFTISSDSSFIETPLNFILKLIKWFLAKIAWLIVESNICNFFYLNPVNADCSEENYVSSLISTTTSTTTPKPTVRYLRKGEVKEEEEYYYQLRQPKYELRSRPCDKKRDLFILNQLLFIKGHGFPEEVPRECSRPFYVKRIPYSNLLMVAIRATSQCSKCYTVEEKEVYYNITDFPCHKLYLNNLSRRRLTGCYNEHPLEHEIKACGKSSKLLFFWYILFIHVVILFI</sequence>
<feature type="domain" description="VWFA" evidence="17">
    <location>
        <begin position="269"/>
        <end position="456"/>
    </location>
</feature>
<keyword evidence="5" id="KW-0812">Transmembrane</keyword>
<dbReference type="RefSeq" id="XP_018322591.1">
    <property type="nucleotide sequence ID" value="XM_018467089.2"/>
</dbReference>
<dbReference type="FunFam" id="3.30.450.20:FF:000057">
    <property type="entry name" value="Voltage-dependent calcium channel subunit alpha-2/delta-4"/>
    <property type="match status" value="1"/>
</dbReference>
<dbReference type="PANTHER" id="PTHR10166:SF31">
    <property type="entry name" value="CA[2+] CHANNEL MUSCLE-SPECIFIC ALPHA2_DELTA SUBUNIT, ISOFORM A"/>
    <property type="match status" value="1"/>
</dbReference>
<keyword evidence="14" id="KW-0325">Glycoprotein</keyword>
<keyword evidence="2" id="KW-0813">Transport</keyword>
<evidence type="ECO:0000256" key="16">
    <source>
        <dbReference type="SAM" id="SignalP"/>
    </source>
</evidence>
<evidence type="ECO:0000259" key="17">
    <source>
        <dbReference type="PROSITE" id="PS50234"/>
    </source>
</evidence>
<dbReference type="FunFam" id="3.40.50.410:FF:000095">
    <property type="entry name" value="Dihydropyridine-sensitive l-type calcium channel"/>
    <property type="match status" value="1"/>
</dbReference>
<dbReference type="Pfam" id="PF08399">
    <property type="entry name" value="VWA_N"/>
    <property type="match status" value="1"/>
</dbReference>
<dbReference type="PANTHER" id="PTHR10166">
    <property type="entry name" value="VOLTAGE-DEPENDENT CALCIUM CHANNEL SUBUNIT ALPHA-2/DELTA-RELATED"/>
    <property type="match status" value="1"/>
</dbReference>
<organism evidence="18 19">
    <name type="scientific">Agrilus planipennis</name>
    <name type="common">Emerald ash borer</name>
    <name type="synonym">Agrilus marcopoli</name>
    <dbReference type="NCBI Taxonomy" id="224129"/>
    <lineage>
        <taxon>Eukaryota</taxon>
        <taxon>Metazoa</taxon>
        <taxon>Ecdysozoa</taxon>
        <taxon>Arthropoda</taxon>
        <taxon>Hexapoda</taxon>
        <taxon>Insecta</taxon>
        <taxon>Pterygota</taxon>
        <taxon>Neoptera</taxon>
        <taxon>Endopterygota</taxon>
        <taxon>Coleoptera</taxon>
        <taxon>Polyphaga</taxon>
        <taxon>Elateriformia</taxon>
        <taxon>Buprestoidea</taxon>
        <taxon>Buprestidae</taxon>
        <taxon>Agrilinae</taxon>
        <taxon>Agrilus</taxon>
    </lineage>
</organism>
<dbReference type="Gene3D" id="3.30.450.20">
    <property type="entry name" value="PAS domain"/>
    <property type="match status" value="1"/>
</dbReference>
<dbReference type="GeneID" id="108735236"/>
<dbReference type="InterPro" id="IPR013608">
    <property type="entry name" value="VWA_N"/>
</dbReference>
<keyword evidence="11" id="KW-0406">Ion transport</keyword>
<dbReference type="SMART" id="SM00327">
    <property type="entry name" value="VWA"/>
    <property type="match status" value="1"/>
</dbReference>
<dbReference type="GO" id="GO:0046872">
    <property type="term" value="F:metal ion binding"/>
    <property type="evidence" value="ECO:0007669"/>
    <property type="project" value="UniProtKB-KW"/>
</dbReference>
<evidence type="ECO:0000256" key="1">
    <source>
        <dbReference type="ARBA" id="ARBA00004479"/>
    </source>
</evidence>
<dbReference type="Pfam" id="PF13519">
    <property type="entry name" value="VWA_2"/>
    <property type="match status" value="1"/>
</dbReference>
<dbReference type="OrthoDB" id="10054666at2759"/>
<dbReference type="InterPro" id="IPR002035">
    <property type="entry name" value="VWF_A"/>
</dbReference>
<dbReference type="Proteomes" id="UP000192223">
    <property type="component" value="Unplaced"/>
</dbReference>
<proteinExistence type="predicted"/>
<keyword evidence="6" id="KW-0479">Metal-binding</keyword>
<keyword evidence="7 16" id="KW-0732">Signal</keyword>
<feature type="chain" id="PRO_5010702525" evidence="16">
    <location>
        <begin position="27"/>
        <end position="1230"/>
    </location>
</feature>
<dbReference type="InParanoid" id="A0A1W4WF52"/>
<protein>
    <submittedName>
        <fullName evidence="19">Voltage-dependent calcium channel subunit alpha-2/delta-3 isoform X1</fullName>
    </submittedName>
</protein>
<dbReference type="PROSITE" id="PS50234">
    <property type="entry name" value="VWFA"/>
    <property type="match status" value="1"/>
</dbReference>
<evidence type="ECO:0000313" key="19">
    <source>
        <dbReference type="RefSeq" id="XP_018322591.1"/>
    </source>
</evidence>
<evidence type="ECO:0000256" key="14">
    <source>
        <dbReference type="ARBA" id="ARBA00023180"/>
    </source>
</evidence>
<keyword evidence="3" id="KW-0109">Calcium transport</keyword>
<keyword evidence="4" id="KW-0107">Calcium channel</keyword>
<keyword evidence="13" id="KW-1015">Disulfide bond</keyword>
<evidence type="ECO:0000256" key="9">
    <source>
        <dbReference type="ARBA" id="ARBA00022882"/>
    </source>
</evidence>
<evidence type="ECO:0000256" key="4">
    <source>
        <dbReference type="ARBA" id="ARBA00022673"/>
    </source>
</evidence>
<dbReference type="GO" id="GO:0005891">
    <property type="term" value="C:voltage-gated calcium channel complex"/>
    <property type="evidence" value="ECO:0007669"/>
    <property type="project" value="TreeGrafter"/>
</dbReference>
<evidence type="ECO:0000256" key="11">
    <source>
        <dbReference type="ARBA" id="ARBA00023065"/>
    </source>
</evidence>
<keyword evidence="8" id="KW-0106">Calcium</keyword>
<dbReference type="Gene3D" id="3.40.50.410">
    <property type="entry name" value="von Willebrand factor, type A domain"/>
    <property type="match status" value="1"/>
</dbReference>
<evidence type="ECO:0000256" key="13">
    <source>
        <dbReference type="ARBA" id="ARBA00023157"/>
    </source>
</evidence>
<evidence type="ECO:0000256" key="3">
    <source>
        <dbReference type="ARBA" id="ARBA00022568"/>
    </source>
</evidence>
<keyword evidence="15" id="KW-0407">Ion channel</keyword>
<keyword evidence="10" id="KW-1133">Transmembrane helix</keyword>
<evidence type="ECO:0000256" key="2">
    <source>
        <dbReference type="ARBA" id="ARBA00022448"/>
    </source>
</evidence>
<dbReference type="InterPro" id="IPR036465">
    <property type="entry name" value="vWFA_dom_sf"/>
</dbReference>